<feature type="domain" description="Phospholipase/carboxylesterase/thioesterase" evidence="3">
    <location>
        <begin position="14"/>
        <end position="221"/>
    </location>
</feature>
<dbReference type="Pfam" id="PF02230">
    <property type="entry name" value="Abhydrolase_2"/>
    <property type="match status" value="1"/>
</dbReference>
<evidence type="ECO:0000259" key="3">
    <source>
        <dbReference type="Pfam" id="PF02230"/>
    </source>
</evidence>
<evidence type="ECO:0000313" key="5">
    <source>
        <dbReference type="Proteomes" id="UP001497392"/>
    </source>
</evidence>
<comment type="caution">
    <text evidence="4">The sequence shown here is derived from an EMBL/GenBank/DDBJ whole genome shotgun (WGS) entry which is preliminary data.</text>
</comment>
<keyword evidence="5" id="KW-1185">Reference proteome</keyword>
<dbReference type="InterPro" id="IPR003140">
    <property type="entry name" value="PLipase/COase/thioEstase"/>
</dbReference>
<accession>A0ABP1FYD6</accession>
<protein>
    <submittedName>
        <fullName evidence="4">G4920 protein</fullName>
    </submittedName>
</protein>
<keyword evidence="2" id="KW-0378">Hydrolase</keyword>
<evidence type="ECO:0000313" key="4">
    <source>
        <dbReference type="EMBL" id="CAL5222542.1"/>
    </source>
</evidence>
<gene>
    <name evidence="4" type="primary">g4920</name>
    <name evidence="4" type="ORF">VP750_LOCUS4201</name>
</gene>
<comment type="similarity">
    <text evidence="1">Belongs to the AB hydrolase superfamily. AB hydrolase 2 family.</text>
</comment>
<dbReference type="EMBL" id="CAXHTA020000007">
    <property type="protein sequence ID" value="CAL5222542.1"/>
    <property type="molecule type" value="Genomic_DNA"/>
</dbReference>
<sequence length="224" mass="24513">MSLVYPSPLIFKPPSGVHKSTLIFLHGLGDTAAGWADVAEFDIAKRMRNTKIVLPTAPQRNISLNMGMRMHGWFDLFSLDKINDREDEEGLRESMRYVDSLISAEIESGISSEHIMVGGFSQGGAMALLALRSEHRLAGIVALSGYLPLRPSPPLIAPENMDTPVLMCHGDADPTVRFRFGQMSAEMLKEAGAKLDFKSYVGLHHGVNTAEITDVVEYIASVLS</sequence>
<dbReference type="SUPFAM" id="SSF53474">
    <property type="entry name" value="alpha/beta-Hydrolases"/>
    <property type="match status" value="1"/>
</dbReference>
<dbReference type="PANTHER" id="PTHR10655:SF17">
    <property type="entry name" value="LYSOPHOSPHOLIPASE-LIKE PROTEIN 1"/>
    <property type="match status" value="1"/>
</dbReference>
<name>A0ABP1FYD6_9CHLO</name>
<reference evidence="4 5" key="1">
    <citation type="submission" date="2024-06" db="EMBL/GenBank/DDBJ databases">
        <authorList>
            <person name="Kraege A."/>
            <person name="Thomma B."/>
        </authorList>
    </citation>
    <scope>NUCLEOTIDE SEQUENCE [LARGE SCALE GENOMIC DNA]</scope>
</reference>
<dbReference type="Gene3D" id="3.40.50.1820">
    <property type="entry name" value="alpha/beta hydrolase"/>
    <property type="match status" value="1"/>
</dbReference>
<proteinExistence type="inferred from homology"/>
<organism evidence="4 5">
    <name type="scientific">Coccomyxa viridis</name>
    <dbReference type="NCBI Taxonomy" id="1274662"/>
    <lineage>
        <taxon>Eukaryota</taxon>
        <taxon>Viridiplantae</taxon>
        <taxon>Chlorophyta</taxon>
        <taxon>core chlorophytes</taxon>
        <taxon>Trebouxiophyceae</taxon>
        <taxon>Trebouxiophyceae incertae sedis</taxon>
        <taxon>Coccomyxaceae</taxon>
        <taxon>Coccomyxa</taxon>
    </lineage>
</organism>
<dbReference type="Proteomes" id="UP001497392">
    <property type="component" value="Unassembled WGS sequence"/>
</dbReference>
<evidence type="ECO:0000256" key="1">
    <source>
        <dbReference type="ARBA" id="ARBA00006499"/>
    </source>
</evidence>
<dbReference type="InterPro" id="IPR050565">
    <property type="entry name" value="LYPA1-2/EST-like"/>
</dbReference>
<dbReference type="PANTHER" id="PTHR10655">
    <property type="entry name" value="LYSOPHOSPHOLIPASE-RELATED"/>
    <property type="match status" value="1"/>
</dbReference>
<evidence type="ECO:0000256" key="2">
    <source>
        <dbReference type="ARBA" id="ARBA00022801"/>
    </source>
</evidence>
<dbReference type="InterPro" id="IPR029058">
    <property type="entry name" value="AB_hydrolase_fold"/>
</dbReference>